<proteinExistence type="predicted"/>
<protein>
    <submittedName>
        <fullName evidence="2">Uncharacterized protein</fullName>
    </submittedName>
</protein>
<keyword evidence="1" id="KW-0812">Transmembrane</keyword>
<gene>
    <name evidence="2" type="ORF">COX81_02740</name>
</gene>
<dbReference type="InterPro" id="IPR045466">
    <property type="entry name" value="DUF6498"/>
</dbReference>
<dbReference type="Pfam" id="PF20108">
    <property type="entry name" value="DUF6498"/>
    <property type="match status" value="1"/>
</dbReference>
<keyword evidence="1" id="KW-0472">Membrane</keyword>
<keyword evidence="1" id="KW-1133">Transmembrane helix</keyword>
<feature type="transmembrane region" description="Helical" evidence="1">
    <location>
        <begin position="91"/>
        <end position="114"/>
    </location>
</feature>
<name>A0A2M7V7L5_9BACT</name>
<comment type="caution">
    <text evidence="2">The sequence shown here is derived from an EMBL/GenBank/DDBJ whole genome shotgun (WGS) entry which is preliminary data.</text>
</comment>
<feature type="transmembrane region" description="Helical" evidence="1">
    <location>
        <begin position="17"/>
        <end position="34"/>
    </location>
</feature>
<feature type="transmembrane region" description="Helical" evidence="1">
    <location>
        <begin position="40"/>
        <end position="59"/>
    </location>
</feature>
<sequence>MPPKTFLETFQKPSVKILLLSNLVVIVMAVYQHWSLPTLFWSYWVQSVIIGLFQFYKILDLKNFSTEGFKINGRSVEPTEKNKKQTAYFFLFHYGFFHFAYAIFLVGMSGVVAWDTVEIAGAVFLINHIISYRTNKATDSSRVPNIGKIMFFPYWRIIPMHLSIIFILPFADSIPALVFFLVLKTTADTMMHVIEHELANVVVN</sequence>
<reference evidence="3" key="1">
    <citation type="submission" date="2017-09" db="EMBL/GenBank/DDBJ databases">
        <title>Depth-based differentiation of microbial function through sediment-hosted aquifers and enrichment of novel symbionts in the deep terrestrial subsurface.</title>
        <authorList>
            <person name="Probst A.J."/>
            <person name="Ladd B."/>
            <person name="Jarett J.K."/>
            <person name="Geller-Mcgrath D.E."/>
            <person name="Sieber C.M.K."/>
            <person name="Emerson J.B."/>
            <person name="Anantharaman K."/>
            <person name="Thomas B.C."/>
            <person name="Malmstrom R."/>
            <person name="Stieglmeier M."/>
            <person name="Klingl A."/>
            <person name="Woyke T."/>
            <person name="Ryan C.M."/>
            <person name="Banfield J.F."/>
        </authorList>
    </citation>
    <scope>NUCLEOTIDE SEQUENCE [LARGE SCALE GENOMIC DNA]</scope>
</reference>
<evidence type="ECO:0000313" key="3">
    <source>
        <dbReference type="Proteomes" id="UP000228568"/>
    </source>
</evidence>
<evidence type="ECO:0000313" key="2">
    <source>
        <dbReference type="EMBL" id="PIZ94737.1"/>
    </source>
</evidence>
<dbReference type="EMBL" id="PFPK01000033">
    <property type="protein sequence ID" value="PIZ94737.1"/>
    <property type="molecule type" value="Genomic_DNA"/>
</dbReference>
<accession>A0A2M7V7L5</accession>
<dbReference type="AlphaFoldDB" id="A0A2M7V7L5"/>
<organism evidence="2 3">
    <name type="scientific">Candidatus Magasanikbacteria bacterium CG_4_10_14_0_2_um_filter_37_12</name>
    <dbReference type="NCBI Taxonomy" id="1974637"/>
    <lineage>
        <taxon>Bacteria</taxon>
        <taxon>Candidatus Magasanikiibacteriota</taxon>
    </lineage>
</organism>
<evidence type="ECO:0000256" key="1">
    <source>
        <dbReference type="SAM" id="Phobius"/>
    </source>
</evidence>
<feature type="transmembrane region" description="Helical" evidence="1">
    <location>
        <begin position="160"/>
        <end position="183"/>
    </location>
</feature>
<dbReference type="Proteomes" id="UP000228568">
    <property type="component" value="Unassembled WGS sequence"/>
</dbReference>